<dbReference type="Proteomes" id="UP001056756">
    <property type="component" value="Chromosome"/>
</dbReference>
<accession>A0A9J6ZEC0</accession>
<dbReference type="InterPro" id="IPR036390">
    <property type="entry name" value="WH_DNA-bd_sf"/>
</dbReference>
<proteinExistence type="predicted"/>
<reference evidence="1" key="1">
    <citation type="submission" date="2022-05" db="EMBL/GenBank/DDBJ databases">
        <title>Novel bacterial taxa in a minimal lignocellulolytic consortium and its capacity to transform plastics disclosed by genome-resolved metagenomics.</title>
        <authorList>
            <person name="Rodriguez C.A.D."/>
            <person name="Diaz-Garcia L."/>
            <person name="Herrera K."/>
            <person name="Tarazona N.A."/>
            <person name="Sproer C."/>
            <person name="Overmann J."/>
            <person name="Jimenez D.J."/>
        </authorList>
    </citation>
    <scope>NUCLEOTIDE SEQUENCE</scope>
    <source>
        <strain evidence="1">MAG5</strain>
    </source>
</reference>
<evidence type="ECO:0000313" key="2">
    <source>
        <dbReference type="Proteomes" id="UP001056756"/>
    </source>
</evidence>
<dbReference type="KEGG" id="plig:NAG76_22260"/>
<name>A0A9J6ZEC0_9BACL</name>
<dbReference type="EMBL" id="CP097899">
    <property type="protein sequence ID" value="URN94507.1"/>
    <property type="molecule type" value="Genomic_DNA"/>
</dbReference>
<organism evidence="1 2">
    <name type="scientific">Candidatus Pristimantibacillus lignocellulolyticus</name>
    <dbReference type="NCBI Taxonomy" id="2994561"/>
    <lineage>
        <taxon>Bacteria</taxon>
        <taxon>Bacillati</taxon>
        <taxon>Bacillota</taxon>
        <taxon>Bacilli</taxon>
        <taxon>Bacillales</taxon>
        <taxon>Paenibacillaceae</taxon>
        <taxon>Candidatus Pristimantibacillus</taxon>
    </lineage>
</organism>
<evidence type="ECO:0000313" key="1">
    <source>
        <dbReference type="EMBL" id="URN94507.1"/>
    </source>
</evidence>
<dbReference type="AlphaFoldDB" id="A0A9J6ZEC0"/>
<gene>
    <name evidence="1" type="ORF">NAG76_22260</name>
</gene>
<sequence>MGRPLRVTKTLRKVYESIKDNPGIKSKEVVKKSEIHPTSVFNMLLWLQQINLIHRVFDTDRQYQCYVTNVDIEEVFKQQEELYKEFVAQRDANAVVEMENEEDKLLDSLHTFSFTQAHLKIIKENKGMRRTPLAKKLGISKLELTVGLDKLKRKSINS</sequence>
<dbReference type="SUPFAM" id="SSF46785">
    <property type="entry name" value="Winged helix' DNA-binding domain"/>
    <property type="match status" value="1"/>
</dbReference>
<protein>
    <submittedName>
        <fullName evidence="1">Uncharacterized protein</fullName>
    </submittedName>
</protein>